<organism evidence="1 2">
    <name type="scientific">Moraxella oculi</name>
    <dbReference type="NCBI Taxonomy" id="2940516"/>
    <lineage>
        <taxon>Bacteria</taxon>
        <taxon>Pseudomonadati</taxon>
        <taxon>Pseudomonadota</taxon>
        <taxon>Gammaproteobacteria</taxon>
        <taxon>Moraxellales</taxon>
        <taxon>Moraxellaceae</taxon>
        <taxon>Moraxella</taxon>
    </lineage>
</organism>
<evidence type="ECO:0000313" key="2">
    <source>
        <dbReference type="Proteomes" id="UP001624684"/>
    </source>
</evidence>
<protein>
    <submittedName>
        <fullName evidence="1">Uncharacterized protein</fullName>
    </submittedName>
</protein>
<comment type="caution">
    <text evidence="1">The sequence shown here is derived from an EMBL/GenBank/DDBJ whole genome shotgun (WGS) entry which is preliminary data.</text>
</comment>
<reference evidence="1 2" key="1">
    <citation type="submission" date="2024-11" db="EMBL/GenBank/DDBJ databases">
        <title>First Report of Moraxella oculi in Brazil in an Infectious Bovine Keratoconjunctivitis Outbreak.</title>
        <authorList>
            <person name="Carvalho C.V."/>
            <person name="Domingues R."/>
            <person name="Coutinho C."/>
            <person name="Honorio N.T.B.S."/>
            <person name="Faza D.R.L.R."/>
            <person name="Carvalho W.A."/>
            <person name="Machado A.B.F."/>
            <person name="Martins M.F."/>
            <person name="Gaspar E.B."/>
        </authorList>
    </citation>
    <scope>NUCLEOTIDE SEQUENCE [LARGE SCALE GENOMIC DNA]</scope>
    <source>
        <strain evidence="1 2">2117LE</strain>
    </source>
</reference>
<sequence length="80" mass="8939">MNGDDSKNNTRSDNFTMSIKAVNTEVDTSANRVQDEALENQESFMPIVTEPMLADDEQNASHQIIDKNDQETVVPIMPLV</sequence>
<name>A0ABW8U5B6_9GAMM</name>
<dbReference type="RefSeq" id="WP_407068983.1">
    <property type="nucleotide sequence ID" value="NZ_JBJJXE010000005.1"/>
</dbReference>
<accession>A0ABW8U5B6</accession>
<dbReference type="Proteomes" id="UP001624684">
    <property type="component" value="Unassembled WGS sequence"/>
</dbReference>
<dbReference type="EMBL" id="JBJJXE010000005">
    <property type="protein sequence ID" value="MFL1732334.1"/>
    <property type="molecule type" value="Genomic_DNA"/>
</dbReference>
<proteinExistence type="predicted"/>
<keyword evidence="2" id="KW-1185">Reference proteome</keyword>
<gene>
    <name evidence="1" type="ORF">ACJHVH_04900</name>
</gene>
<evidence type="ECO:0000313" key="1">
    <source>
        <dbReference type="EMBL" id="MFL1732334.1"/>
    </source>
</evidence>